<evidence type="ECO:0000313" key="1">
    <source>
        <dbReference type="EMBL" id="OQU92978.1"/>
    </source>
</evidence>
<accession>A0A1Z5SAN7</accession>
<reference evidence="1 2" key="1">
    <citation type="journal article" date="2009" name="Nature">
        <title>The Sorghum bicolor genome and the diversification of grasses.</title>
        <authorList>
            <person name="Paterson A.H."/>
            <person name="Bowers J.E."/>
            <person name="Bruggmann R."/>
            <person name="Dubchak I."/>
            <person name="Grimwood J."/>
            <person name="Gundlach H."/>
            <person name="Haberer G."/>
            <person name="Hellsten U."/>
            <person name="Mitros T."/>
            <person name="Poliakov A."/>
            <person name="Schmutz J."/>
            <person name="Spannagl M."/>
            <person name="Tang H."/>
            <person name="Wang X."/>
            <person name="Wicker T."/>
            <person name="Bharti A.K."/>
            <person name="Chapman J."/>
            <person name="Feltus F.A."/>
            <person name="Gowik U."/>
            <person name="Grigoriev I.V."/>
            <person name="Lyons E."/>
            <person name="Maher C.A."/>
            <person name="Martis M."/>
            <person name="Narechania A."/>
            <person name="Otillar R.P."/>
            <person name="Penning B.W."/>
            <person name="Salamov A.A."/>
            <person name="Wang Y."/>
            <person name="Zhang L."/>
            <person name="Carpita N.C."/>
            <person name="Freeling M."/>
            <person name="Gingle A.R."/>
            <person name="Hash C.T."/>
            <person name="Keller B."/>
            <person name="Klein P."/>
            <person name="Kresovich S."/>
            <person name="McCann M.C."/>
            <person name="Ming R."/>
            <person name="Peterson D.G."/>
            <person name="Mehboob-ur-Rahman"/>
            <person name="Ware D."/>
            <person name="Westhoff P."/>
            <person name="Mayer K.F."/>
            <person name="Messing J."/>
            <person name="Rokhsar D.S."/>
        </authorList>
    </citation>
    <scope>NUCLEOTIDE SEQUENCE [LARGE SCALE GENOMIC DNA]</scope>
    <source>
        <strain evidence="2">cv. BTx623</strain>
    </source>
</reference>
<proteinExistence type="predicted"/>
<reference evidence="2" key="2">
    <citation type="journal article" date="2018" name="Plant J.">
        <title>The Sorghum bicolor reference genome: improved assembly, gene annotations, a transcriptome atlas, and signatures of genome organization.</title>
        <authorList>
            <person name="McCormick R.F."/>
            <person name="Truong S.K."/>
            <person name="Sreedasyam A."/>
            <person name="Jenkins J."/>
            <person name="Shu S."/>
            <person name="Sims D."/>
            <person name="Kennedy M."/>
            <person name="Amirebrahimi M."/>
            <person name="Weers B.D."/>
            <person name="McKinley B."/>
            <person name="Mattison A."/>
            <person name="Morishige D.T."/>
            <person name="Grimwood J."/>
            <person name="Schmutz J."/>
            <person name="Mullet J.E."/>
        </authorList>
    </citation>
    <scope>NUCLEOTIDE SEQUENCE [LARGE SCALE GENOMIC DNA]</scope>
    <source>
        <strain evidence="2">cv. BTx623</strain>
    </source>
</reference>
<evidence type="ECO:0000313" key="2">
    <source>
        <dbReference type="Proteomes" id="UP000000768"/>
    </source>
</evidence>
<dbReference type="InParanoid" id="A0A1Z5SAN7"/>
<gene>
    <name evidence="1" type="ORF">SORBI_3001G451450</name>
</gene>
<keyword evidence="2" id="KW-1185">Reference proteome</keyword>
<sequence length="80" mass="8511">MKEAVSTRVEAVKKKNTTTLRQLYRAPGFLGAWRAFPPSGSTGLGGQALSSLSPLNLSSSMGSRSMQLPVILTISQAKFV</sequence>
<dbReference type="Gramene" id="OQU92978">
    <property type="protein sequence ID" value="OQU92978"/>
    <property type="gene ID" value="SORBI_3001G451450"/>
</dbReference>
<dbReference type="Proteomes" id="UP000000768">
    <property type="component" value="Chromosome 1"/>
</dbReference>
<dbReference type="EMBL" id="CM000760">
    <property type="protein sequence ID" value="OQU92978.1"/>
    <property type="molecule type" value="Genomic_DNA"/>
</dbReference>
<protein>
    <submittedName>
        <fullName evidence="1">Uncharacterized protein</fullName>
    </submittedName>
</protein>
<name>A0A1Z5SAN7_SORBI</name>
<organism evidence="1 2">
    <name type="scientific">Sorghum bicolor</name>
    <name type="common">Sorghum</name>
    <name type="synonym">Sorghum vulgare</name>
    <dbReference type="NCBI Taxonomy" id="4558"/>
    <lineage>
        <taxon>Eukaryota</taxon>
        <taxon>Viridiplantae</taxon>
        <taxon>Streptophyta</taxon>
        <taxon>Embryophyta</taxon>
        <taxon>Tracheophyta</taxon>
        <taxon>Spermatophyta</taxon>
        <taxon>Magnoliopsida</taxon>
        <taxon>Liliopsida</taxon>
        <taxon>Poales</taxon>
        <taxon>Poaceae</taxon>
        <taxon>PACMAD clade</taxon>
        <taxon>Panicoideae</taxon>
        <taxon>Andropogonodae</taxon>
        <taxon>Andropogoneae</taxon>
        <taxon>Sorghinae</taxon>
        <taxon>Sorghum</taxon>
    </lineage>
</organism>
<dbReference type="AlphaFoldDB" id="A0A1Z5SAN7"/>